<name>A0A367X607_9PROT</name>
<dbReference type="Pfam" id="PF07331">
    <property type="entry name" value="TctB"/>
    <property type="match status" value="1"/>
</dbReference>
<protein>
    <recommendedName>
        <fullName evidence="2">DUF1468 domain-containing protein</fullName>
    </recommendedName>
</protein>
<keyword evidence="1" id="KW-0472">Membrane</keyword>
<evidence type="ECO:0000313" key="4">
    <source>
        <dbReference type="Proteomes" id="UP000252255"/>
    </source>
</evidence>
<evidence type="ECO:0000259" key="2">
    <source>
        <dbReference type="Pfam" id="PF07331"/>
    </source>
</evidence>
<reference evidence="3 4" key="1">
    <citation type="submission" date="2014-07" db="EMBL/GenBank/DDBJ databases">
        <title>Draft genome sequence of Thalassospira profundimaris PR54-5.</title>
        <authorList>
            <person name="Lai Q."/>
            <person name="Shao Z."/>
        </authorList>
    </citation>
    <scope>NUCLEOTIDE SEQUENCE [LARGE SCALE GENOMIC DNA]</scope>
    <source>
        <strain evidence="3 4">PR54-5</strain>
    </source>
</reference>
<dbReference type="AlphaFoldDB" id="A0A367X607"/>
<sequence>MYRFLTQNAVAIVFLLLVAAFAAASLYGSSLLPPASYEPLGSAAFPKALGLITLGLVALQAISLIRNHSGTESPMDPESVTRSFSWKKYRKPALMLATMVLYLAAMSYAGVDFRISTSVFLCLAMCLLARPDSPKKVLLIAGSSIVLAVVLDLVFKHLFYIDI</sequence>
<dbReference type="RefSeq" id="WP_114096392.1">
    <property type="nucleotide sequence ID" value="NZ_JPWI01000001.1"/>
</dbReference>
<comment type="caution">
    <text evidence="3">The sequence shown here is derived from an EMBL/GenBank/DDBJ whole genome shotgun (WGS) entry which is preliminary data.</text>
</comment>
<keyword evidence="1" id="KW-1133">Transmembrane helix</keyword>
<feature type="domain" description="DUF1468" evidence="2">
    <location>
        <begin position="10"/>
        <end position="161"/>
    </location>
</feature>
<evidence type="ECO:0000256" key="1">
    <source>
        <dbReference type="SAM" id="Phobius"/>
    </source>
</evidence>
<proteinExistence type="predicted"/>
<dbReference type="EMBL" id="JPWI01000001">
    <property type="protein sequence ID" value="RCK49113.1"/>
    <property type="molecule type" value="Genomic_DNA"/>
</dbReference>
<feature type="transmembrane region" description="Helical" evidence="1">
    <location>
        <begin position="44"/>
        <end position="65"/>
    </location>
</feature>
<accession>A0A367X607</accession>
<keyword evidence="1" id="KW-0812">Transmembrane</keyword>
<feature type="transmembrane region" description="Helical" evidence="1">
    <location>
        <begin position="137"/>
        <end position="161"/>
    </location>
</feature>
<feature type="transmembrane region" description="Helical" evidence="1">
    <location>
        <begin position="92"/>
        <end position="109"/>
    </location>
</feature>
<dbReference type="Proteomes" id="UP000252255">
    <property type="component" value="Unassembled WGS sequence"/>
</dbReference>
<organism evidence="3 4">
    <name type="scientific">Thalassospira profundimaris</name>
    <dbReference type="NCBI Taxonomy" id="502049"/>
    <lineage>
        <taxon>Bacteria</taxon>
        <taxon>Pseudomonadati</taxon>
        <taxon>Pseudomonadota</taxon>
        <taxon>Alphaproteobacteria</taxon>
        <taxon>Rhodospirillales</taxon>
        <taxon>Thalassospiraceae</taxon>
        <taxon>Thalassospira</taxon>
    </lineage>
</organism>
<evidence type="ECO:0000313" key="3">
    <source>
        <dbReference type="EMBL" id="RCK49113.1"/>
    </source>
</evidence>
<gene>
    <name evidence="3" type="ORF">TH30_01935</name>
</gene>
<dbReference type="InterPro" id="IPR009936">
    <property type="entry name" value="DUF1468"/>
</dbReference>